<keyword evidence="2" id="KW-1185">Reference proteome</keyword>
<accession>H2J7T3</accession>
<dbReference type="RefSeq" id="WP_014296496.1">
    <property type="nucleotide sequence ID" value="NC_016751.1"/>
</dbReference>
<protein>
    <submittedName>
        <fullName evidence="1">Uncharacterized protein</fullName>
    </submittedName>
</protein>
<proteinExistence type="predicted"/>
<name>H2J7T3_MARPK</name>
<evidence type="ECO:0000313" key="1">
    <source>
        <dbReference type="EMBL" id="AEX85424.1"/>
    </source>
</evidence>
<reference evidence="2" key="2">
    <citation type="submission" date="2012-01" db="EMBL/GenBank/DDBJ databases">
        <title>Complete sequence of chromosome of Marinitoga piezophila KA3.</title>
        <authorList>
            <person name="Lucas S."/>
            <person name="Han J."/>
            <person name="Lapidus A."/>
            <person name="Cheng J.-F."/>
            <person name="Goodwin L."/>
            <person name="Pitluck S."/>
            <person name="Peters L."/>
            <person name="Mikhailova N."/>
            <person name="Teshima H."/>
            <person name="Detter J.C."/>
            <person name="Han C."/>
            <person name="Tapia R."/>
            <person name="Land M."/>
            <person name="Hauser L."/>
            <person name="Kyrpides N."/>
            <person name="Ivanova N."/>
            <person name="Pagani I."/>
            <person name="Jebbar M."/>
            <person name="Vannier P."/>
            <person name="Oger P."/>
            <person name="Cario A."/>
            <person name="Bartlett D."/>
            <person name="Noll K.M."/>
            <person name="Woyke T."/>
        </authorList>
    </citation>
    <scope>NUCLEOTIDE SEQUENCE [LARGE SCALE GENOMIC DNA]</scope>
    <source>
        <strain evidence="2">DSM 14283 / JCM 11233 / KA3</strain>
    </source>
</reference>
<dbReference type="EMBL" id="CP003257">
    <property type="protein sequence ID" value="AEX85424.1"/>
    <property type="molecule type" value="Genomic_DNA"/>
</dbReference>
<gene>
    <name evidence="1" type="ordered locus">Marpi_1012</name>
</gene>
<evidence type="ECO:0000313" key="2">
    <source>
        <dbReference type="Proteomes" id="UP000007161"/>
    </source>
</evidence>
<dbReference type="Proteomes" id="UP000007161">
    <property type="component" value="Chromosome"/>
</dbReference>
<dbReference type="PROSITE" id="PS51257">
    <property type="entry name" value="PROKAR_LIPOPROTEIN"/>
    <property type="match status" value="1"/>
</dbReference>
<reference evidence="1 2" key="1">
    <citation type="journal article" date="2012" name="J. Bacteriol.">
        <title>Complete Genome Sequence of the Thermophilic, Piezophilic, Heterotrophic Bacterium Marinitoga piezophila KA3.</title>
        <authorList>
            <person name="Lucas S."/>
            <person name="Han J."/>
            <person name="Lapidus A."/>
            <person name="Cheng J.F."/>
            <person name="Goodwin L.A."/>
            <person name="Pitluck S."/>
            <person name="Peters L."/>
            <person name="Mikhailova N."/>
            <person name="Teshima H."/>
            <person name="Detter J.C."/>
            <person name="Han C."/>
            <person name="Tapia R."/>
            <person name="Land M."/>
            <person name="Hauser L."/>
            <person name="Kyrpides N.C."/>
            <person name="Ivanova N."/>
            <person name="Pagani I."/>
            <person name="Vannier P."/>
            <person name="Oger P."/>
            <person name="Bartlett D.H."/>
            <person name="Noll K.M."/>
            <person name="Woyke T."/>
            <person name="Jebbar M."/>
        </authorList>
    </citation>
    <scope>NUCLEOTIDE SEQUENCE [LARGE SCALE GENOMIC DNA]</scope>
    <source>
        <strain evidence="2">DSM 14283 / JCM 11233 / KA3</strain>
    </source>
</reference>
<sequence>MKKVLLFIFALSILFSGCIFNKEEVSLKPVAETLAPLREYISTAETIIGLAQGKKEDVIPEKTVNIEHIPDLIGKTPEQVYIEYGGTGSNTVRVPNTGYFDNFYGKDSHIRAAFYMTPTTLTDESTGYILEVYMDPYLDLSVKYDYEKYKVAFNSWEFKLKNLLEYKTVLSDGSVVNRNIIEQKEDWDSTVGYAMFEAPDILQNLNEYLYPDNIPQPATTTGIDWYSHTISEIDSFWNRITAEEFYTESSTEINGEDIFMNSGITYIKTEKDFLWDTDTKTVVRFKTVGKDQTTKSFTATGNIGVIWYSASDDVTIDATGSENNLTHYKKVFMEWWDSPENISENNFSYKEIIELEETGENTAEYEGTIKKFWNGNDTGNGYYVSLKKDSNDNYVFSIGWQWFEATDKSITKGDASSEDSNIESFQIVDNELVIKLKNGGTFKGHFANGAFVGTYEYNGETYNNVIISSIGIALNDQKFKFNKDGNLIE</sequence>
<dbReference type="STRING" id="443254.Marpi_1012"/>
<organism evidence="1 2">
    <name type="scientific">Marinitoga piezophila (strain DSM 14283 / JCM 11233 / KA3)</name>
    <dbReference type="NCBI Taxonomy" id="443254"/>
    <lineage>
        <taxon>Bacteria</taxon>
        <taxon>Thermotogati</taxon>
        <taxon>Thermotogota</taxon>
        <taxon>Thermotogae</taxon>
        <taxon>Petrotogales</taxon>
        <taxon>Petrotogaceae</taxon>
        <taxon>Marinitoga</taxon>
    </lineage>
</organism>
<dbReference type="AlphaFoldDB" id="H2J7T3"/>
<dbReference type="KEGG" id="mpz:Marpi_1012"/>
<dbReference type="HOGENOM" id="CLU_557593_0_0_0"/>